<reference evidence="2 3" key="1">
    <citation type="submission" date="2015-09" db="EMBL/GenBank/DDBJ databases">
        <authorList>
            <consortium name="Pathogen Informatics"/>
        </authorList>
    </citation>
    <scope>NUCLEOTIDE SEQUENCE [LARGE SCALE GENOMIC DNA]</scope>
    <source>
        <strain evidence="2 3">2789STDY5608891</strain>
    </source>
</reference>
<dbReference type="OrthoDB" id="2037170at2"/>
<evidence type="ECO:0000313" key="3">
    <source>
        <dbReference type="Proteomes" id="UP000095492"/>
    </source>
</evidence>
<dbReference type="STRING" id="39490.ERS852448_00043"/>
<dbReference type="Pfam" id="PF07083">
    <property type="entry name" value="DUF1351"/>
    <property type="match status" value="1"/>
</dbReference>
<feature type="coiled-coil region" evidence="1">
    <location>
        <begin position="199"/>
        <end position="275"/>
    </location>
</feature>
<dbReference type="GeneID" id="97390604"/>
<name>A0A173QWL6_EUBRA</name>
<sequence>MEQLQIVAKITPGAIQTNFEETKQWLAQKLQKYNLSNYTGDDAIKQMKEGRATLNKLSDALKERKRVVKEQFLEPYTAFEMAADELLAMIQESCDTLDGKIKEYVLIEKQEREKEITKYYREAVAEAGITYDLWTQIYDGKWLNKSCSKKTWKMAITEAIQSYQKNIMLLGQLAGEDDFEAARKLYEVDLNLQDAITFITKKKAEAEALERERIRIAAEEAAKAQARVEAETRQVMQQAESYAREREAAVRKEEQEAAQKQMQQKQQELEQQTYLRMQKQMQRQTQAMPVQRAGMSYQTGIPTGGSTMSGRWAAATSGQGMSRPAYGIRQGMQRQQPVQRGNAPIQRSVQQPILQTQAAELCTFTVHRVHQEEVCQFLTQRGIGYHIH</sequence>
<evidence type="ECO:0000313" key="2">
    <source>
        <dbReference type="EMBL" id="CUM69709.1"/>
    </source>
</evidence>
<evidence type="ECO:0000256" key="1">
    <source>
        <dbReference type="SAM" id="Coils"/>
    </source>
</evidence>
<dbReference type="RefSeq" id="WP_055288796.1">
    <property type="nucleotide sequence ID" value="NZ_CAXUGT010000032.1"/>
</dbReference>
<dbReference type="InterPro" id="IPR009785">
    <property type="entry name" value="Prophage_Lj928_Orf309"/>
</dbReference>
<gene>
    <name evidence="2" type="ORF">ERS852448_00043</name>
</gene>
<keyword evidence="1" id="KW-0175">Coiled coil</keyword>
<dbReference type="Proteomes" id="UP000095492">
    <property type="component" value="Unassembled WGS sequence"/>
</dbReference>
<proteinExistence type="predicted"/>
<dbReference type="AlphaFoldDB" id="A0A173QWL6"/>
<organism evidence="2 3">
    <name type="scientific">Eubacterium ramulus</name>
    <dbReference type="NCBI Taxonomy" id="39490"/>
    <lineage>
        <taxon>Bacteria</taxon>
        <taxon>Bacillati</taxon>
        <taxon>Bacillota</taxon>
        <taxon>Clostridia</taxon>
        <taxon>Eubacteriales</taxon>
        <taxon>Eubacteriaceae</taxon>
        <taxon>Eubacterium</taxon>
    </lineage>
</organism>
<dbReference type="EMBL" id="CYYA01000001">
    <property type="protein sequence ID" value="CUM69709.1"/>
    <property type="molecule type" value="Genomic_DNA"/>
</dbReference>
<accession>A0A173QWL6</accession>
<protein>
    <submittedName>
        <fullName evidence="2">Protein of uncharacterized function (DUF1351)</fullName>
    </submittedName>
</protein>